<reference evidence="2" key="1">
    <citation type="journal article" date="2019" name="Int. J. Syst. Evol. Microbiol.">
        <title>The Global Catalogue of Microorganisms (GCM) 10K type strain sequencing project: providing services to taxonomists for standard genome sequencing and annotation.</title>
        <authorList>
            <consortium name="The Broad Institute Genomics Platform"/>
            <consortium name="The Broad Institute Genome Sequencing Center for Infectious Disease"/>
            <person name="Wu L."/>
            <person name="Ma J."/>
        </authorList>
    </citation>
    <scope>NUCLEOTIDE SEQUENCE [LARGE SCALE GENOMIC DNA]</scope>
    <source>
        <strain evidence="2">JCM 17017</strain>
    </source>
</reference>
<comment type="caution">
    <text evidence="1">The sequence shown here is derived from an EMBL/GenBank/DDBJ whole genome shotgun (WGS) entry which is preliminary data.</text>
</comment>
<evidence type="ECO:0000313" key="2">
    <source>
        <dbReference type="Proteomes" id="UP001501624"/>
    </source>
</evidence>
<dbReference type="EMBL" id="BAABCM010000008">
    <property type="protein sequence ID" value="GAA3829113.1"/>
    <property type="molecule type" value="Genomic_DNA"/>
</dbReference>
<gene>
    <name evidence="1" type="ORF">GCM10022380_54630</name>
</gene>
<dbReference type="RefSeq" id="WP_237336435.1">
    <property type="nucleotide sequence ID" value="NZ_BAABCM010000008.1"/>
</dbReference>
<organism evidence="1 2">
    <name type="scientific">Amycolatopsis tucumanensis</name>
    <dbReference type="NCBI Taxonomy" id="401106"/>
    <lineage>
        <taxon>Bacteria</taxon>
        <taxon>Bacillati</taxon>
        <taxon>Actinomycetota</taxon>
        <taxon>Actinomycetes</taxon>
        <taxon>Pseudonocardiales</taxon>
        <taxon>Pseudonocardiaceae</taxon>
        <taxon>Amycolatopsis</taxon>
    </lineage>
</organism>
<accession>A0ABP7IXZ1</accession>
<proteinExistence type="predicted"/>
<sequence length="227" mass="23584">MGRRIGGKGGGSDPGPGKKTGRVVAAAALVGVVGVTSGTVSLGGSAAIEGAVADSGANAVAGRGLNSRKADSKRSAGRGRPDEAWQRLGLRGMRKTAKRDASCLIHSHGEIREFFLRTPCTSLDRQLLAIGDGNGNTALVSVVWVSFRSRGQARDFERLEKIHGNGDITPLAASLIQMADVRFTAHHFDSRLAGNTVVIAESERATGQVSEAVLDALAEVAVHLPRA</sequence>
<evidence type="ECO:0008006" key="3">
    <source>
        <dbReference type="Google" id="ProtNLM"/>
    </source>
</evidence>
<name>A0ABP7IXZ1_9PSEU</name>
<evidence type="ECO:0000313" key="1">
    <source>
        <dbReference type="EMBL" id="GAA3829113.1"/>
    </source>
</evidence>
<dbReference type="Proteomes" id="UP001501624">
    <property type="component" value="Unassembled WGS sequence"/>
</dbReference>
<protein>
    <recommendedName>
        <fullName evidence="3">Secreted protein</fullName>
    </recommendedName>
</protein>
<keyword evidence="2" id="KW-1185">Reference proteome</keyword>